<organism evidence="1 2">
    <name type="scientific">Paenibacillus agricola</name>
    <dbReference type="NCBI Taxonomy" id="2716264"/>
    <lineage>
        <taxon>Bacteria</taxon>
        <taxon>Bacillati</taxon>
        <taxon>Bacillota</taxon>
        <taxon>Bacilli</taxon>
        <taxon>Bacillales</taxon>
        <taxon>Paenibacillaceae</taxon>
        <taxon>Paenibacillus</taxon>
    </lineage>
</organism>
<reference evidence="1" key="1">
    <citation type="submission" date="2020-03" db="EMBL/GenBank/DDBJ databases">
        <title>Draft sequencing of Paenibacilllus sp. S3N08.</title>
        <authorList>
            <person name="Kim D.-U."/>
        </authorList>
    </citation>
    <scope>NUCLEOTIDE SEQUENCE</scope>
    <source>
        <strain evidence="1">S3N08</strain>
    </source>
</reference>
<gene>
    <name evidence="1" type="ORF">G9U52_30255</name>
</gene>
<accession>A0ABX0JFE0</accession>
<proteinExistence type="predicted"/>
<keyword evidence="2" id="KW-1185">Reference proteome</keyword>
<dbReference type="RefSeq" id="WP_166154731.1">
    <property type="nucleotide sequence ID" value="NZ_JAAOIW010000016.1"/>
</dbReference>
<comment type="caution">
    <text evidence="1">The sequence shown here is derived from an EMBL/GenBank/DDBJ whole genome shotgun (WGS) entry which is preliminary data.</text>
</comment>
<sequence length="80" mass="9352">MRIRVQSQIGVNVKAVVKDSIIHVSEEELKRDIRSIVAFWAEQRLREDGWPIPNSTKDIREYLIENGVISEVVEEDQNLY</sequence>
<name>A0ABX0JFE0_9BACL</name>
<evidence type="ECO:0000313" key="1">
    <source>
        <dbReference type="EMBL" id="NHN34105.1"/>
    </source>
</evidence>
<dbReference type="Proteomes" id="UP001165962">
    <property type="component" value="Unassembled WGS sequence"/>
</dbReference>
<protein>
    <submittedName>
        <fullName evidence="1">Uncharacterized protein</fullName>
    </submittedName>
</protein>
<dbReference type="EMBL" id="JAAOIW010000016">
    <property type="protein sequence ID" value="NHN34105.1"/>
    <property type="molecule type" value="Genomic_DNA"/>
</dbReference>
<evidence type="ECO:0000313" key="2">
    <source>
        <dbReference type="Proteomes" id="UP001165962"/>
    </source>
</evidence>